<dbReference type="SUPFAM" id="SSF53187">
    <property type="entry name" value="Zn-dependent exopeptidases"/>
    <property type="match status" value="1"/>
</dbReference>
<evidence type="ECO:0000256" key="2">
    <source>
        <dbReference type="ARBA" id="ARBA00022438"/>
    </source>
</evidence>
<keyword evidence="5" id="KW-0732">Signal</keyword>
<proteinExistence type="inferred from homology"/>
<evidence type="ECO:0000256" key="8">
    <source>
        <dbReference type="ARBA" id="ARBA00043962"/>
    </source>
</evidence>
<evidence type="ECO:0000256" key="9">
    <source>
        <dbReference type="RuleBase" id="RU361240"/>
    </source>
</evidence>
<dbReference type="PANTHER" id="PTHR12147">
    <property type="entry name" value="METALLOPEPTIDASE M28 FAMILY MEMBER"/>
    <property type="match status" value="1"/>
</dbReference>
<organism evidence="11 12">
    <name type="scientific">Kwoniella shandongensis</name>
    <dbReference type="NCBI Taxonomy" id="1734106"/>
    <lineage>
        <taxon>Eukaryota</taxon>
        <taxon>Fungi</taxon>
        <taxon>Dikarya</taxon>
        <taxon>Basidiomycota</taxon>
        <taxon>Agaricomycotina</taxon>
        <taxon>Tremellomycetes</taxon>
        <taxon>Tremellales</taxon>
        <taxon>Cryptococcaceae</taxon>
        <taxon>Kwoniella</taxon>
    </lineage>
</organism>
<dbReference type="PANTHER" id="PTHR12147:SF56">
    <property type="entry name" value="AMINOPEPTIDASE YDR415C-RELATED"/>
    <property type="match status" value="1"/>
</dbReference>
<dbReference type="InterPro" id="IPR007484">
    <property type="entry name" value="Peptidase_M28"/>
</dbReference>
<dbReference type="Pfam" id="PF04389">
    <property type="entry name" value="Peptidase_M28"/>
    <property type="match status" value="1"/>
</dbReference>
<dbReference type="Gene3D" id="3.40.630.10">
    <property type="entry name" value="Zn peptidases"/>
    <property type="match status" value="1"/>
</dbReference>
<evidence type="ECO:0000256" key="1">
    <source>
        <dbReference type="ARBA" id="ARBA00001947"/>
    </source>
</evidence>
<dbReference type="GO" id="GO:0046872">
    <property type="term" value="F:metal ion binding"/>
    <property type="evidence" value="ECO:0007669"/>
    <property type="project" value="UniProtKB-KW"/>
</dbReference>
<comment type="similarity">
    <text evidence="8">Belongs to the peptidase M28 family. M28E subfamily.</text>
</comment>
<dbReference type="GO" id="GO:0006508">
    <property type="term" value="P:proteolysis"/>
    <property type="evidence" value="ECO:0007669"/>
    <property type="project" value="UniProtKB-KW"/>
</dbReference>
<dbReference type="AlphaFoldDB" id="A0AAJ8MVY0"/>
<evidence type="ECO:0000256" key="6">
    <source>
        <dbReference type="ARBA" id="ARBA00022801"/>
    </source>
</evidence>
<evidence type="ECO:0000313" key="12">
    <source>
        <dbReference type="Proteomes" id="UP000322225"/>
    </source>
</evidence>
<reference evidence="11" key="1">
    <citation type="submission" date="2017-08" db="EMBL/GenBank/DDBJ databases">
        <authorList>
            <person name="Cuomo C."/>
            <person name="Billmyre B."/>
            <person name="Heitman J."/>
        </authorList>
    </citation>
    <scope>NUCLEOTIDE SEQUENCE</scope>
    <source>
        <strain evidence="11">CBS 12478</strain>
    </source>
</reference>
<dbReference type="KEGG" id="ksn:43590933"/>
<dbReference type="Proteomes" id="UP000322225">
    <property type="component" value="Chromosome 7"/>
</dbReference>
<dbReference type="RefSeq" id="XP_031858973.2">
    <property type="nucleotide sequence ID" value="XM_032006770.2"/>
</dbReference>
<sequence>MKSEMIEIRVSRTLFLLFAISVSLSVSCLDFIIMRHPTRAAFLLLATLAVASPLDQLVLSPGLSEKTALEVRPSTGSSHNVHSSIVSALNEHPDDPVAALIAFDPAYAAELAKPRLLEVKGDGPARWMTEGDKLRLRREGNKFIDFTDRQDAVDRYQAEAFVGHAHLPNITHQNWVLPSFKDISTEKMHDNLKHLTSYYSRYYHSFTGEQSARWIHDHVAEIISASPFRTYISLEYHTHSIAQPSIIARFDPPVKNASLPYTILGAHQDSANYLFPLLPAPGADDDCSGTVAILEAFRVLATRGFVPENGPVEFHWYAGEEAGNLGSLPVAGYKKDIGAKVGAMLEFDMVAWIAKNATESITLVKTEADMPLTNWVAKLSKEYIDLPIKIRELGRGGSDYMSFSNFGFPAAFATEGDMENGEFPGEFDPYVHGVNDRMDLDDENGVFSLDHMARFAELAIAFAVEQGGWSLKHTREEDKNGLWNAPVVA</sequence>
<dbReference type="GeneID" id="43590933"/>
<keyword evidence="2" id="KW-0031">Aminopeptidase</keyword>
<dbReference type="EC" id="3.4.-.-" evidence="9"/>
<evidence type="ECO:0000256" key="4">
    <source>
        <dbReference type="ARBA" id="ARBA00022723"/>
    </source>
</evidence>
<reference evidence="11" key="2">
    <citation type="submission" date="2024-01" db="EMBL/GenBank/DDBJ databases">
        <title>Comparative genomics of Cryptococcus and Kwoniella reveals pathogenesis evolution and contrasting modes of karyotype evolution via chromosome fusion or intercentromeric recombination.</title>
        <authorList>
            <person name="Coelho M.A."/>
            <person name="David-Palma M."/>
            <person name="Shea T."/>
            <person name="Bowers K."/>
            <person name="McGinley-Smith S."/>
            <person name="Mohammad A.W."/>
            <person name="Gnirke A."/>
            <person name="Yurkov A.M."/>
            <person name="Nowrousian M."/>
            <person name="Sun S."/>
            <person name="Cuomo C.A."/>
            <person name="Heitman J."/>
        </authorList>
    </citation>
    <scope>NUCLEOTIDE SEQUENCE</scope>
    <source>
        <strain evidence="11">CBS 12478</strain>
    </source>
</reference>
<gene>
    <name evidence="11" type="ORF">CI109_103905</name>
</gene>
<dbReference type="GO" id="GO:0004177">
    <property type="term" value="F:aminopeptidase activity"/>
    <property type="evidence" value="ECO:0007669"/>
    <property type="project" value="UniProtKB-KW"/>
</dbReference>
<name>A0AAJ8MVY0_9TREE</name>
<keyword evidence="6 9" id="KW-0378">Hydrolase</keyword>
<evidence type="ECO:0000256" key="7">
    <source>
        <dbReference type="ARBA" id="ARBA00022833"/>
    </source>
</evidence>
<comment type="cofactor">
    <cofactor evidence="1">
        <name>Zn(2+)</name>
        <dbReference type="ChEBI" id="CHEBI:29105"/>
    </cofactor>
</comment>
<keyword evidence="7 9" id="KW-0862">Zinc</keyword>
<accession>A0AAJ8MVY0</accession>
<evidence type="ECO:0000256" key="5">
    <source>
        <dbReference type="ARBA" id="ARBA00022729"/>
    </source>
</evidence>
<protein>
    <recommendedName>
        <fullName evidence="9">Peptide hydrolase</fullName>
        <ecNumber evidence="9">3.4.-.-</ecNumber>
    </recommendedName>
</protein>
<dbReference type="PROSITE" id="PS51257">
    <property type="entry name" value="PROKAR_LIPOPROTEIN"/>
    <property type="match status" value="1"/>
</dbReference>
<evidence type="ECO:0000313" key="11">
    <source>
        <dbReference type="EMBL" id="WWD19445.1"/>
    </source>
</evidence>
<keyword evidence="12" id="KW-1185">Reference proteome</keyword>
<keyword evidence="3 9" id="KW-0645">Protease</keyword>
<evidence type="ECO:0000256" key="3">
    <source>
        <dbReference type="ARBA" id="ARBA00022670"/>
    </source>
</evidence>
<dbReference type="EMBL" id="CP144057">
    <property type="protein sequence ID" value="WWD19445.1"/>
    <property type="molecule type" value="Genomic_DNA"/>
</dbReference>
<keyword evidence="4 9" id="KW-0479">Metal-binding</keyword>
<evidence type="ECO:0000259" key="10">
    <source>
        <dbReference type="Pfam" id="PF04389"/>
    </source>
</evidence>
<dbReference type="GO" id="GO:0008235">
    <property type="term" value="F:metalloexopeptidase activity"/>
    <property type="evidence" value="ECO:0007669"/>
    <property type="project" value="InterPro"/>
</dbReference>
<feature type="domain" description="Peptidase M28" evidence="10">
    <location>
        <begin position="260"/>
        <end position="439"/>
    </location>
</feature>
<dbReference type="InterPro" id="IPR045175">
    <property type="entry name" value="M28_fam"/>
</dbReference>